<dbReference type="Gene3D" id="3.30.1380.10">
    <property type="match status" value="1"/>
</dbReference>
<name>A0AB39R028_9ACTN</name>
<dbReference type="RefSeq" id="WP_369227811.1">
    <property type="nucleotide sequence ID" value="NZ_CP163441.1"/>
</dbReference>
<evidence type="ECO:0008006" key="3">
    <source>
        <dbReference type="Google" id="ProtNLM"/>
    </source>
</evidence>
<accession>A0AB39R028</accession>
<proteinExistence type="predicted"/>
<dbReference type="InterPro" id="IPR009045">
    <property type="entry name" value="Zn_M74/Hedgehog-like"/>
</dbReference>
<organism evidence="2">
    <name type="scientific">Streptomyces sp. R39</name>
    <dbReference type="NCBI Taxonomy" id="3238631"/>
    <lineage>
        <taxon>Bacteria</taxon>
        <taxon>Bacillati</taxon>
        <taxon>Actinomycetota</taxon>
        <taxon>Actinomycetes</taxon>
        <taxon>Kitasatosporales</taxon>
        <taxon>Streptomycetaceae</taxon>
        <taxon>Streptomyces</taxon>
    </lineage>
</organism>
<evidence type="ECO:0000256" key="1">
    <source>
        <dbReference type="SAM" id="MobiDB-lite"/>
    </source>
</evidence>
<sequence>MLISSCGQFHHAEEPEAVRMKISAAVAATAAAVTLTAGTVAAADPGPGRHGTPAKHQTPPKPVSESARLARAILNNKGITYAGAHLKGSDKASLPRQNLVETANGGMARTSPWGHRRGARVALDKRMLNGVLKLNTQYHFKFEVSEFVGGSHSSRSRHYQGRAVDVTWINGRHVGKRSAHRVFMNACRKLGASLVLGPGDKDHDTHVHCQW</sequence>
<evidence type="ECO:0000313" key="2">
    <source>
        <dbReference type="EMBL" id="XDQ49153.1"/>
    </source>
</evidence>
<dbReference type="AlphaFoldDB" id="A0AB39R028"/>
<reference evidence="2" key="1">
    <citation type="submission" date="2024-07" db="EMBL/GenBank/DDBJ databases">
        <authorList>
            <person name="Yu S.T."/>
        </authorList>
    </citation>
    <scope>NUCLEOTIDE SEQUENCE</scope>
    <source>
        <strain evidence="2">R39</strain>
    </source>
</reference>
<protein>
    <recommendedName>
        <fullName evidence="3">Extensin-like C-terminal domain-containing protein</fullName>
    </recommendedName>
</protein>
<feature type="region of interest" description="Disordered" evidence="1">
    <location>
        <begin position="41"/>
        <end position="64"/>
    </location>
</feature>
<gene>
    <name evidence="2" type="ORF">AB5J52_46620</name>
</gene>
<dbReference type="EMBL" id="CP163441">
    <property type="protein sequence ID" value="XDQ49153.1"/>
    <property type="molecule type" value="Genomic_DNA"/>
</dbReference>